<dbReference type="EMBL" id="JACHWJ010000004">
    <property type="protein sequence ID" value="MBB2958489.1"/>
    <property type="molecule type" value="Genomic_DNA"/>
</dbReference>
<gene>
    <name evidence="1" type="ORF">FHX72_002635</name>
</gene>
<dbReference type="Proteomes" id="UP000545286">
    <property type="component" value="Unassembled WGS sequence"/>
</dbReference>
<reference evidence="1 2" key="1">
    <citation type="submission" date="2020-08" db="EMBL/GenBank/DDBJ databases">
        <title>Sequencing the genomes of 1000 actinobacteria strains.</title>
        <authorList>
            <person name="Klenk H.-P."/>
        </authorList>
    </citation>
    <scope>NUCLEOTIDE SEQUENCE [LARGE SCALE GENOMIC DNA]</scope>
    <source>
        <strain evidence="1 2">DSM 20419</strain>
    </source>
</reference>
<comment type="caution">
    <text evidence="1">The sequence shown here is derived from an EMBL/GenBank/DDBJ whole genome shotgun (WGS) entry which is preliminary data.</text>
</comment>
<evidence type="ECO:0000313" key="1">
    <source>
        <dbReference type="EMBL" id="MBB2958489.1"/>
    </source>
</evidence>
<proteinExistence type="predicted"/>
<keyword evidence="2" id="KW-1185">Reference proteome</keyword>
<sequence>MDLGTRDERRESEELFDAVVFPVQSLALVRDEETGDVTLLSLTDTDCKPLVLSGTAAVIWDELDGERTLRLVVSELAREYELDELVIGEQVLAFVTQLLDAQLLQKRASEATTT</sequence>
<organism evidence="1 2">
    <name type="scientific">Pseudoclavibacter helvolus</name>
    <dbReference type="NCBI Taxonomy" id="255205"/>
    <lineage>
        <taxon>Bacteria</taxon>
        <taxon>Bacillati</taxon>
        <taxon>Actinomycetota</taxon>
        <taxon>Actinomycetes</taxon>
        <taxon>Micrococcales</taxon>
        <taxon>Microbacteriaceae</taxon>
        <taxon>Pseudoclavibacter</taxon>
    </lineage>
</organism>
<evidence type="ECO:0008006" key="3">
    <source>
        <dbReference type="Google" id="ProtNLM"/>
    </source>
</evidence>
<dbReference type="InterPro" id="IPR041881">
    <property type="entry name" value="PqqD_sf"/>
</dbReference>
<dbReference type="Pfam" id="PF05402">
    <property type="entry name" value="PqqD"/>
    <property type="match status" value="1"/>
</dbReference>
<dbReference type="Gene3D" id="1.10.10.1150">
    <property type="entry name" value="Coenzyme PQQ synthesis protein D (PqqD)"/>
    <property type="match status" value="1"/>
</dbReference>
<dbReference type="AlphaFoldDB" id="A0A7W4YFD3"/>
<name>A0A7W4YFD3_9MICO</name>
<protein>
    <recommendedName>
        <fullName evidence="3">PqqD family protein</fullName>
    </recommendedName>
</protein>
<dbReference type="RefSeq" id="WP_068492603.1">
    <property type="nucleotide sequence ID" value="NZ_CZJY01000032.1"/>
</dbReference>
<accession>A0A7W4YFD3</accession>
<evidence type="ECO:0000313" key="2">
    <source>
        <dbReference type="Proteomes" id="UP000545286"/>
    </source>
</evidence>
<dbReference type="InterPro" id="IPR008792">
    <property type="entry name" value="PQQD"/>
</dbReference>
<dbReference type="OrthoDB" id="5192783at2"/>